<keyword evidence="5" id="KW-1185">Reference proteome</keyword>
<evidence type="ECO:0000313" key="3">
    <source>
        <dbReference type="EMBL" id="TWV16501.1"/>
    </source>
</evidence>
<dbReference type="GO" id="GO:0016747">
    <property type="term" value="F:acyltransferase activity, transferring groups other than amino-acyl groups"/>
    <property type="evidence" value="ECO:0007669"/>
    <property type="project" value="InterPro"/>
</dbReference>
<dbReference type="SUPFAM" id="SSF55729">
    <property type="entry name" value="Acyl-CoA N-acyltransferases (Nat)"/>
    <property type="match status" value="1"/>
</dbReference>
<dbReference type="Proteomes" id="UP000318052">
    <property type="component" value="Unassembled WGS sequence"/>
</dbReference>
<proteinExistence type="predicted"/>
<gene>
    <name evidence="2" type="ORF">C0Q92_13595</name>
    <name evidence="3" type="ORF">FRZ02_32525</name>
</gene>
<accession>A0A2M9SF30</accession>
<name>A0A126Y832_9ACTN</name>
<reference evidence="2 4" key="1">
    <citation type="submission" date="2017-12" db="EMBL/GenBank/DDBJ databases">
        <title>Population genomics insights into the ecological differentiation and adaptive evolution in streptomycetes.</title>
        <authorList>
            <person name="Li Y."/>
            <person name="Huang Y."/>
        </authorList>
    </citation>
    <scope>NUCLEOTIDE SEQUENCE [LARGE SCALE GENOMIC DNA]</scope>
    <source>
        <strain evidence="2 4">NBRC 100770</strain>
    </source>
</reference>
<feature type="domain" description="N-acetyltransferase" evidence="1">
    <location>
        <begin position="19"/>
        <end position="155"/>
    </location>
</feature>
<sequence length="177" mass="19515">MTTALPTPGPSGRTTQWGVQYRTPRPADAPAVWRLAERTAALDPNGPHHYALWFRDFADTSLVATLDEEVVGFVTGYRRPEAPDTYFVWQYAAVARFALPFLDAELFEAAADRERARGARYVETTAGTGSQGLVTVLEQYARGRSAPVRTALLFPAERFPAAHADEVLYRIGPFPAS</sequence>
<dbReference type="GeneID" id="97268294"/>
<dbReference type="InterPro" id="IPR016181">
    <property type="entry name" value="Acyl_CoA_acyltransferase"/>
</dbReference>
<evidence type="ECO:0000313" key="4">
    <source>
        <dbReference type="Proteomes" id="UP000292693"/>
    </source>
</evidence>
<accession>A0A126Y832</accession>
<dbReference type="InterPro" id="IPR000182">
    <property type="entry name" value="GNAT_dom"/>
</dbReference>
<keyword evidence="2" id="KW-0808">Transferase</keyword>
<dbReference type="RefSeq" id="WP_010643563.1">
    <property type="nucleotide sequence ID" value="NZ_CP014485.1"/>
</dbReference>
<dbReference type="PROSITE" id="PS51186">
    <property type="entry name" value="GNAT"/>
    <property type="match status" value="1"/>
</dbReference>
<reference evidence="3" key="2">
    <citation type="journal article" date="2019" name="Microbiol. Resour. Announc.">
        <title>Draft Genomic Sequences of Streptomyces misionensis and Streptomyces albidoflavus, bacteria applied for phytopathogen biocontrol.</title>
        <authorList>
            <person name="Pylro V."/>
            <person name="Dias A."/>
            <person name="Andreote F."/>
            <person name="Varani A."/>
            <person name="Andreote C."/>
            <person name="Bernardo E."/>
            <person name="Martins T."/>
        </authorList>
    </citation>
    <scope>NUCLEOTIDE SEQUENCE</scope>
    <source>
        <strain evidence="3">77</strain>
    </source>
</reference>
<evidence type="ECO:0000313" key="2">
    <source>
        <dbReference type="EMBL" id="RZE23814.1"/>
    </source>
</evidence>
<organism evidence="2 4">
    <name type="scientific">Streptomyces albidoflavus</name>
    <dbReference type="NCBI Taxonomy" id="1886"/>
    <lineage>
        <taxon>Bacteria</taxon>
        <taxon>Bacillati</taxon>
        <taxon>Actinomycetota</taxon>
        <taxon>Actinomycetes</taxon>
        <taxon>Kitasatosporales</taxon>
        <taxon>Streptomycetaceae</taxon>
        <taxon>Streptomyces</taxon>
        <taxon>Streptomyces albidoflavus group</taxon>
    </lineage>
</organism>
<evidence type="ECO:0000259" key="1">
    <source>
        <dbReference type="PROSITE" id="PS51186"/>
    </source>
</evidence>
<reference evidence="3" key="3">
    <citation type="submission" date="2019-07" db="EMBL/GenBank/DDBJ databases">
        <authorList>
            <person name="Pylro V."/>
            <person name="Dias A."/>
            <person name="Andreote F."/>
            <person name="Varani A."/>
            <person name="Andreote C."/>
            <person name="Bernardo E."/>
            <person name="Martins T."/>
        </authorList>
    </citation>
    <scope>NUCLEOTIDE SEQUENCE</scope>
    <source>
        <strain evidence="3">77</strain>
    </source>
</reference>
<dbReference type="EMBL" id="PKLL01000014">
    <property type="protein sequence ID" value="RZE23814.1"/>
    <property type="molecule type" value="Genomic_DNA"/>
</dbReference>
<dbReference type="Gene3D" id="3.40.630.30">
    <property type="match status" value="1"/>
</dbReference>
<evidence type="ECO:0000313" key="5">
    <source>
        <dbReference type="Proteomes" id="UP000318052"/>
    </source>
</evidence>
<dbReference type="Proteomes" id="UP000292693">
    <property type="component" value="Unassembled WGS sequence"/>
</dbReference>
<comment type="caution">
    <text evidence="2">The sequence shown here is derived from an EMBL/GenBank/DDBJ whole genome shotgun (WGS) entry which is preliminary data.</text>
</comment>
<dbReference type="AlphaFoldDB" id="A0A126Y832"/>
<dbReference type="EMBL" id="VOGX01000092">
    <property type="protein sequence ID" value="TWV16501.1"/>
    <property type="molecule type" value="Genomic_DNA"/>
</dbReference>
<protein>
    <submittedName>
        <fullName evidence="2">L-2,4-diaminobutyric acid acetyltransferase</fullName>
    </submittedName>
</protein>